<gene>
    <name evidence="1" type="ORF">NM948_01050</name>
</gene>
<organism evidence="1 2">
    <name type="scientific">Pasteurella multocida</name>
    <dbReference type="NCBI Taxonomy" id="747"/>
    <lineage>
        <taxon>Bacteria</taxon>
        <taxon>Pseudomonadati</taxon>
        <taxon>Pseudomonadota</taxon>
        <taxon>Gammaproteobacteria</taxon>
        <taxon>Pasteurellales</taxon>
        <taxon>Pasteurellaceae</taxon>
        <taxon>Pasteurella</taxon>
    </lineage>
</organism>
<reference evidence="1" key="1">
    <citation type="submission" date="2022-07" db="EMBL/GenBank/DDBJ databases">
        <title>Genome-based characterization of novel serogroup A variants of Pasteurella multocida.</title>
        <authorList>
            <person name="Prajapati A."/>
            <person name="Yogisharadhya R."/>
            <person name="Mohanty N."/>
            <person name="Chanda M."/>
            <person name="Mendem S.K."/>
            <person name="Siddaramappa S."/>
            <person name="Shivachandra S.B."/>
        </authorList>
    </citation>
    <scope>NUCLEOTIDE SEQUENCE</scope>
    <source>
        <strain evidence="1">NIVEDIPm19</strain>
    </source>
</reference>
<comment type="caution">
    <text evidence="1">The sequence shown here is derived from an EMBL/GenBank/DDBJ whole genome shotgun (WGS) entry which is preliminary data.</text>
</comment>
<name>A0A9X3UNH7_PASMD</name>
<dbReference type="EMBL" id="JANJHC010000002">
    <property type="protein sequence ID" value="MDA5622152.1"/>
    <property type="molecule type" value="Genomic_DNA"/>
</dbReference>
<dbReference type="AlphaFoldDB" id="A0A9X3UNH7"/>
<dbReference type="InterPro" id="IPR006441">
    <property type="entry name" value="Phage_P2_GpN"/>
</dbReference>
<dbReference type="RefSeq" id="WP_195188896.1">
    <property type="nucleotide sequence ID" value="NZ_JADMLJ010000006.1"/>
</dbReference>
<proteinExistence type="predicted"/>
<dbReference type="Pfam" id="PF05125">
    <property type="entry name" value="Phage_cap_P2"/>
    <property type="match status" value="1"/>
</dbReference>
<dbReference type="Proteomes" id="UP001145481">
    <property type="component" value="Unassembled WGS sequence"/>
</dbReference>
<sequence length="329" mass="37163">MENLTASKYRAYIQHLSNSLKLDNNGDLVVYNLDPKQEKQFFANLKKNSFFGLINVIKSKFAKGKTLGIQTPMPSTTDTDQEERQPDKAYIQPFQVFSCEQIDVDSCVSYPKLDSLASYLNNDFNQELEGYLDKQTLLSLLMVGFNGKKRTTETTSNPAENKLAEDVKKGWLQQIKEKKASAVITGANIGEGQQYKNLNALIKAGLAKIENPHKMHGDLVAICGRNILADYPVVIEYDNLSTEKTAQLTISQKLIGGLKAFNVPYMPEDSILITRLDNLSLYVHTGTIRRMLETNPRKDRLEHYFSMSVDFIIENYDCVALLDNIQITD</sequence>
<evidence type="ECO:0000313" key="1">
    <source>
        <dbReference type="EMBL" id="MDA5622152.1"/>
    </source>
</evidence>
<evidence type="ECO:0000313" key="2">
    <source>
        <dbReference type="Proteomes" id="UP001145481"/>
    </source>
</evidence>
<accession>A0A9X3UNH7</accession>
<protein>
    <submittedName>
        <fullName evidence="1">Phage major capsid protein, P2 family</fullName>
    </submittedName>
</protein>